<organism evidence="4 5">
    <name type="scientific">Chloropicon primus</name>
    <dbReference type="NCBI Taxonomy" id="1764295"/>
    <lineage>
        <taxon>Eukaryota</taxon>
        <taxon>Viridiplantae</taxon>
        <taxon>Chlorophyta</taxon>
        <taxon>Chloropicophyceae</taxon>
        <taxon>Chloropicales</taxon>
        <taxon>Chloropicaceae</taxon>
        <taxon>Chloropicon</taxon>
    </lineage>
</organism>
<evidence type="ECO:0000256" key="3">
    <source>
        <dbReference type="SAM" id="Phobius"/>
    </source>
</evidence>
<keyword evidence="1" id="KW-0175">Coiled coil</keyword>
<feature type="compositionally biased region" description="Basic and acidic residues" evidence="2">
    <location>
        <begin position="173"/>
        <end position="193"/>
    </location>
</feature>
<feature type="compositionally biased region" description="Polar residues" evidence="2">
    <location>
        <begin position="92"/>
        <end position="103"/>
    </location>
</feature>
<sequence>MYRRFASLLTGKPLGSKPTPSPPPSKGSDNVVQGFANLFREDKGGRVRMHERLDWKLWNLFLALIPPAGLYAAMVYARRDMDEIVEQGGESFRTTRVSKQQGDPSKGSGRESEAKAVAERLETIDSKVRDLSQRLEESREENRVLQQQVERMRAERKQGWFRIPAVLWPRGRKKEEAEGSDDRREGRNGDDDV</sequence>
<keyword evidence="5" id="KW-1185">Reference proteome</keyword>
<proteinExistence type="predicted"/>
<reference evidence="4 5" key="1">
    <citation type="submission" date="2018-07" db="EMBL/GenBank/DDBJ databases">
        <title>The complete nuclear genome of the prasinophyte Chloropicon primus (CCMP1205).</title>
        <authorList>
            <person name="Pombert J.-F."/>
            <person name="Otis C."/>
            <person name="Turmel M."/>
            <person name="Lemieux C."/>
        </authorList>
    </citation>
    <scope>NUCLEOTIDE SEQUENCE [LARGE SCALE GENOMIC DNA]</scope>
    <source>
        <strain evidence="4 5">CCMP1205</strain>
    </source>
</reference>
<feature type="transmembrane region" description="Helical" evidence="3">
    <location>
        <begin position="57"/>
        <end position="77"/>
    </location>
</feature>
<dbReference type="Proteomes" id="UP000316726">
    <property type="component" value="Chromosome 8"/>
</dbReference>
<dbReference type="AlphaFoldDB" id="A0A5B8MPR9"/>
<evidence type="ECO:0000256" key="2">
    <source>
        <dbReference type="SAM" id="MobiDB-lite"/>
    </source>
</evidence>
<keyword evidence="3" id="KW-0812">Transmembrane</keyword>
<keyword evidence="3" id="KW-1133">Transmembrane helix</keyword>
<protein>
    <submittedName>
        <fullName evidence="4">Uncharacterized protein</fullName>
    </submittedName>
</protein>
<keyword evidence="3" id="KW-0472">Membrane</keyword>
<feature type="region of interest" description="Disordered" evidence="2">
    <location>
        <begin position="89"/>
        <end position="114"/>
    </location>
</feature>
<evidence type="ECO:0000313" key="4">
    <source>
        <dbReference type="EMBL" id="QDZ22668.1"/>
    </source>
</evidence>
<gene>
    <name evidence="4" type="ORF">A3770_08p51860</name>
</gene>
<feature type="region of interest" description="Disordered" evidence="2">
    <location>
        <begin position="171"/>
        <end position="193"/>
    </location>
</feature>
<evidence type="ECO:0000256" key="1">
    <source>
        <dbReference type="SAM" id="Coils"/>
    </source>
</evidence>
<feature type="region of interest" description="Disordered" evidence="2">
    <location>
        <begin position="1"/>
        <end position="31"/>
    </location>
</feature>
<feature type="coiled-coil region" evidence="1">
    <location>
        <begin position="121"/>
        <end position="155"/>
    </location>
</feature>
<name>A0A5B8MPR9_9CHLO</name>
<accession>A0A5B8MPR9</accession>
<dbReference type="EMBL" id="CP031041">
    <property type="protein sequence ID" value="QDZ22668.1"/>
    <property type="molecule type" value="Genomic_DNA"/>
</dbReference>
<evidence type="ECO:0000313" key="5">
    <source>
        <dbReference type="Proteomes" id="UP000316726"/>
    </source>
</evidence>